<evidence type="ECO:0000313" key="2">
    <source>
        <dbReference type="Proteomes" id="UP000032680"/>
    </source>
</evidence>
<organism evidence="1 2">
    <name type="scientific">Acidisphaera rubrifaciens HS-AP3</name>
    <dbReference type="NCBI Taxonomy" id="1231350"/>
    <lineage>
        <taxon>Bacteria</taxon>
        <taxon>Pseudomonadati</taxon>
        <taxon>Pseudomonadota</taxon>
        <taxon>Alphaproteobacteria</taxon>
        <taxon>Acetobacterales</taxon>
        <taxon>Acetobacteraceae</taxon>
        <taxon>Acidisphaera</taxon>
    </lineage>
</organism>
<sequence length="65" mass="6948">MVALLVRLVVGQGIIDRGALAEAIDRASLRLEAARSAADEHRRLAIDDARIALSAMIASLRKPAE</sequence>
<reference evidence="1 2" key="1">
    <citation type="submission" date="2012-11" db="EMBL/GenBank/DDBJ databases">
        <title>Whole genome sequence of Acidisphaera rubrifaciens HS-AP3.</title>
        <authorList>
            <person name="Azuma Y."/>
            <person name="Higashiura N."/>
            <person name="Hirakawa H."/>
            <person name="Matsushita K."/>
        </authorList>
    </citation>
    <scope>NUCLEOTIDE SEQUENCE [LARGE SCALE GENOMIC DNA]</scope>
    <source>
        <strain evidence="1 2">HS-AP3</strain>
    </source>
</reference>
<comment type="caution">
    <text evidence="1">The sequence shown here is derived from an EMBL/GenBank/DDBJ whole genome shotgun (WGS) entry which is preliminary data.</text>
</comment>
<protein>
    <submittedName>
        <fullName evidence="1">Uncharacterized protein</fullName>
    </submittedName>
</protein>
<gene>
    <name evidence="1" type="ORF">Asru_0408_03</name>
</gene>
<dbReference type="AlphaFoldDB" id="A0A0D6P7D0"/>
<evidence type="ECO:0000313" key="1">
    <source>
        <dbReference type="EMBL" id="GAN77655.1"/>
    </source>
</evidence>
<accession>A0A0D6P7D0</accession>
<keyword evidence="2" id="KW-1185">Reference proteome</keyword>
<dbReference type="EMBL" id="BANB01000408">
    <property type="protein sequence ID" value="GAN77655.1"/>
    <property type="molecule type" value="Genomic_DNA"/>
</dbReference>
<dbReference type="Proteomes" id="UP000032680">
    <property type="component" value="Unassembled WGS sequence"/>
</dbReference>
<name>A0A0D6P7D0_9PROT</name>
<proteinExistence type="predicted"/>